<evidence type="ECO:0000313" key="1">
    <source>
        <dbReference type="EMBL" id="CAB3782077.1"/>
    </source>
</evidence>
<evidence type="ECO:0000313" key="2">
    <source>
        <dbReference type="Proteomes" id="UP000494252"/>
    </source>
</evidence>
<keyword evidence="2" id="KW-1185">Reference proteome</keyword>
<gene>
    <name evidence="1" type="ORF">LMG27177_01160</name>
</gene>
<dbReference type="NCBIfam" id="NF033394">
    <property type="entry name" value="capsid_maj_Podo"/>
    <property type="match status" value="1"/>
</dbReference>
<protein>
    <recommendedName>
        <fullName evidence="3">Phage major capsid protein</fullName>
    </recommendedName>
</protein>
<proteinExistence type="predicted"/>
<dbReference type="InterPro" id="IPR049718">
    <property type="entry name" value="AKO59007-like"/>
</dbReference>
<dbReference type="EMBL" id="CADIKI010000003">
    <property type="protein sequence ID" value="CAB3782077.1"/>
    <property type="molecule type" value="Genomic_DNA"/>
</dbReference>
<accession>A0A6J5FN65</accession>
<sequence>MSLQNPSSTLTEIVTTTLRNRTGKLADNVTKNNALLYRLRRRGNVKTVSGGRTIVQELEYAENGTFKRYSGYEALNISPSDVFTGAEFNYAQAAVAISISGLEQLQNSGEEAIIDLLESRIKNAEKTLVNNIALDCYSDGTADGGRQIGGLALLVSATPTTGVVGGIDASTTIGSFWRNIAFSSVTDGGAAATSANIQSYMNRVYLQLIRGTDKPDLIVADNNYYRLYLESLQAIQRITSNEMGEAGFDSLKYMSSDVVLDGGYGGGAPQNTMQFLNTDYIYFRPHTDRNFAPIGDDRFAVNQDAMVKLVGFAGNMTVSNRRLQGLLKG</sequence>
<organism evidence="1 2">
    <name type="scientific">Paraburkholderia fynbosensis</name>
    <dbReference type="NCBI Taxonomy" id="1200993"/>
    <lineage>
        <taxon>Bacteria</taxon>
        <taxon>Pseudomonadati</taxon>
        <taxon>Pseudomonadota</taxon>
        <taxon>Betaproteobacteria</taxon>
        <taxon>Burkholderiales</taxon>
        <taxon>Burkholderiaceae</taxon>
        <taxon>Paraburkholderia</taxon>
    </lineage>
</organism>
<reference evidence="1 2" key="1">
    <citation type="submission" date="2020-04" db="EMBL/GenBank/DDBJ databases">
        <authorList>
            <person name="De Canck E."/>
        </authorList>
    </citation>
    <scope>NUCLEOTIDE SEQUENCE [LARGE SCALE GENOMIC DNA]</scope>
    <source>
        <strain evidence="1 2">LMG 27177</strain>
    </source>
</reference>
<dbReference type="AlphaFoldDB" id="A0A6J5FN65"/>
<evidence type="ECO:0008006" key="3">
    <source>
        <dbReference type="Google" id="ProtNLM"/>
    </source>
</evidence>
<name>A0A6J5FN65_9BURK</name>
<dbReference type="RefSeq" id="WP_175158507.1">
    <property type="nucleotide sequence ID" value="NZ_CADIKI010000003.1"/>
</dbReference>
<dbReference type="Proteomes" id="UP000494252">
    <property type="component" value="Unassembled WGS sequence"/>
</dbReference>